<keyword evidence="1" id="KW-0472">Membrane</keyword>
<evidence type="ECO:0000313" key="3">
    <source>
        <dbReference type="EMBL" id="MBM6662315.1"/>
    </source>
</evidence>
<dbReference type="AlphaFoldDB" id="A0A938WPK2"/>
<dbReference type="RefSeq" id="WP_205110646.1">
    <property type="nucleotide sequence ID" value="NZ_JACJJL010000019.1"/>
</dbReference>
<protein>
    <recommendedName>
        <fullName evidence="5">Protein BatD</fullName>
    </recommendedName>
</protein>
<keyword evidence="4" id="KW-1185">Reference proteome</keyword>
<dbReference type="Pfam" id="PF13584">
    <property type="entry name" value="BatD"/>
    <property type="match status" value="1"/>
</dbReference>
<evidence type="ECO:0000256" key="2">
    <source>
        <dbReference type="SAM" id="SignalP"/>
    </source>
</evidence>
<evidence type="ECO:0000256" key="1">
    <source>
        <dbReference type="SAM" id="Phobius"/>
    </source>
</evidence>
<name>A0A938WPK2_9BACT</name>
<keyword evidence="2" id="KW-0732">Signal</keyword>
<organism evidence="3 4">
    <name type="scientific">Marseilla massiliensis</name>
    <dbReference type="NCBI Taxonomy" id="1841864"/>
    <lineage>
        <taxon>Bacteria</taxon>
        <taxon>Pseudomonadati</taxon>
        <taxon>Bacteroidota</taxon>
        <taxon>Bacteroidia</taxon>
        <taxon>Bacteroidales</taxon>
        <taxon>Prevotellaceae</taxon>
        <taxon>Marseilla</taxon>
    </lineage>
</organism>
<feature type="signal peptide" evidence="2">
    <location>
        <begin position="1"/>
        <end position="19"/>
    </location>
</feature>
<keyword evidence="1" id="KW-1133">Transmembrane helix</keyword>
<feature type="chain" id="PRO_5036714119" description="Protein BatD" evidence="2">
    <location>
        <begin position="20"/>
        <end position="356"/>
    </location>
</feature>
<accession>A0A938WPK2</accession>
<dbReference type="Proteomes" id="UP000764045">
    <property type="component" value="Unassembled WGS sequence"/>
</dbReference>
<evidence type="ECO:0000313" key="4">
    <source>
        <dbReference type="Proteomes" id="UP000764045"/>
    </source>
</evidence>
<dbReference type="InterPro" id="IPR025738">
    <property type="entry name" value="BatD"/>
</dbReference>
<comment type="caution">
    <text evidence="3">The sequence shown here is derived from an EMBL/GenBank/DDBJ whole genome shotgun (WGS) entry which is preliminary data.</text>
</comment>
<proteinExistence type="predicted"/>
<feature type="transmembrane region" description="Helical" evidence="1">
    <location>
        <begin position="331"/>
        <end position="352"/>
    </location>
</feature>
<reference evidence="3 4" key="1">
    <citation type="journal article" date="2021" name="Sci. Rep.">
        <title>The distribution of antibiotic resistance genes in chicken gut microbiota commensals.</title>
        <authorList>
            <person name="Juricova H."/>
            <person name="Matiasovicova J."/>
            <person name="Kubasova T."/>
            <person name="Cejkova D."/>
            <person name="Rychlik I."/>
        </authorList>
    </citation>
    <scope>NUCLEOTIDE SEQUENCE [LARGE SCALE GENOMIC DNA]</scope>
    <source>
        <strain evidence="3 4">An819</strain>
    </source>
</reference>
<evidence type="ECO:0008006" key="5">
    <source>
        <dbReference type="Google" id="ProtNLM"/>
    </source>
</evidence>
<gene>
    <name evidence="3" type="ORF">H6B30_11235</name>
</gene>
<feature type="transmembrane region" description="Helical" evidence="1">
    <location>
        <begin position="155"/>
        <end position="174"/>
    </location>
</feature>
<dbReference type="EMBL" id="JACJJL010000019">
    <property type="protein sequence ID" value="MBM6662315.1"/>
    <property type="molecule type" value="Genomic_DNA"/>
</dbReference>
<keyword evidence="1" id="KW-0812">Transmembrane</keyword>
<sequence length="356" mass="40237">MKKIVAFILLMATVLPLSAQVSVEARIDSIEMFIGEQVHVTLTVTAGDKANVAFPVFKPQQMVTPGVEVLSSTETGKEPLDNGMASYSRIYTLTSFDGKLYYLPPFAVTVDGKQYKSKSLALKVIEVPVDTANVDKFFGPKGVQDNPFSWGDWSLPFWLSVLMLVLGALGYYLYVRLRTGKPVIASIKVVKRLLPHQKAMKAIEHIKEEKMVQSENQKEYYTRLTDTLRKYIEERYGFSAMEMTSSEIIDRLMAVADDKSLDELRALFRTADLVKFAKYSTLINENDMNLVNAIEFINQTKLENMPAEEVVRPQLTTEQVRTVKTRRVLRVAVWLLAAACAAILVYVVYAMYRLMA</sequence>